<dbReference type="AlphaFoldDB" id="A0A3M9M8K4"/>
<dbReference type="Gene3D" id="2.40.100.10">
    <property type="entry name" value="Cyclophilin-like"/>
    <property type="match status" value="1"/>
</dbReference>
<reference evidence="6 7" key="1">
    <citation type="submission" date="2018-11" db="EMBL/GenBank/DDBJ databases">
        <title>Draft genome of Simplicispira Flexivirga sp. BO-16.</title>
        <authorList>
            <person name="Im W.T."/>
        </authorList>
    </citation>
    <scope>NUCLEOTIDE SEQUENCE [LARGE SCALE GENOMIC DNA]</scope>
    <source>
        <strain evidence="6 7">BO-16</strain>
    </source>
</reference>
<keyword evidence="1" id="KW-0547">Nucleotide-binding</keyword>
<keyword evidence="3" id="KW-0067">ATP-binding</keyword>
<sequence>MTEVEILATGPQCLVEDLGRPGHAGEGVTLSGALDRRSLRQANLLVGNEIDAPGLEMLLGEVTFRADGDVLVAVTGAWCPVSIDDVAAEFGTPVPVPARSVLRVGRAEHGLRSYLAVRGGLAPAGAFAGSWSTDTSSGIGPPPVQAGIRLPVGRQTAGAPLAVAVPPATRPVGDLTLTLTPGPRAGSIDADARRRLVTNVGHIDSASDRIGIRINGFDVDPAPGTGASEALPLGAVQAPPSGELIVFLADHPTTGGYPVIGVVDLPDLDRLAQCAPGQPVRFTLRGALSRSPATPPPAPRETSRRPRPARHT</sequence>
<name>A0A3M9M8K4_9MICO</name>
<evidence type="ECO:0000256" key="3">
    <source>
        <dbReference type="ARBA" id="ARBA00022840"/>
    </source>
</evidence>
<dbReference type="GO" id="GO:0016740">
    <property type="term" value="F:transferase activity"/>
    <property type="evidence" value="ECO:0007669"/>
    <property type="project" value="UniProtKB-KW"/>
</dbReference>
<protein>
    <submittedName>
        <fullName evidence="6">Biotin-dependent carboxyltransferase</fullName>
    </submittedName>
</protein>
<dbReference type="InterPro" id="IPR003778">
    <property type="entry name" value="CT_A_B"/>
</dbReference>
<evidence type="ECO:0000259" key="5">
    <source>
        <dbReference type="SMART" id="SM00797"/>
    </source>
</evidence>
<dbReference type="RefSeq" id="WP_123271396.1">
    <property type="nucleotide sequence ID" value="NZ_RJJQ01000010.1"/>
</dbReference>
<dbReference type="Proteomes" id="UP000271678">
    <property type="component" value="Unassembled WGS sequence"/>
</dbReference>
<dbReference type="InterPro" id="IPR029000">
    <property type="entry name" value="Cyclophilin-like_dom_sf"/>
</dbReference>
<evidence type="ECO:0000313" key="6">
    <source>
        <dbReference type="EMBL" id="RNI21545.1"/>
    </source>
</evidence>
<evidence type="ECO:0000256" key="4">
    <source>
        <dbReference type="SAM" id="MobiDB-lite"/>
    </source>
</evidence>
<dbReference type="SMART" id="SM00797">
    <property type="entry name" value="AHS2"/>
    <property type="match status" value="1"/>
</dbReference>
<dbReference type="PANTHER" id="PTHR43309">
    <property type="entry name" value="5-OXOPROLINASE SUBUNIT C"/>
    <property type="match status" value="1"/>
</dbReference>
<feature type="region of interest" description="Disordered" evidence="4">
    <location>
        <begin position="285"/>
        <end position="312"/>
    </location>
</feature>
<dbReference type="EMBL" id="RJJQ01000010">
    <property type="protein sequence ID" value="RNI21545.1"/>
    <property type="molecule type" value="Genomic_DNA"/>
</dbReference>
<accession>A0A3M9M8K4</accession>
<dbReference type="GO" id="GO:0016787">
    <property type="term" value="F:hydrolase activity"/>
    <property type="evidence" value="ECO:0007669"/>
    <property type="project" value="UniProtKB-KW"/>
</dbReference>
<dbReference type="PANTHER" id="PTHR43309:SF3">
    <property type="entry name" value="5-OXOPROLINASE SUBUNIT C"/>
    <property type="match status" value="1"/>
</dbReference>
<dbReference type="OrthoDB" id="9768696at2"/>
<keyword evidence="7" id="KW-1185">Reference proteome</keyword>
<feature type="domain" description="Carboxyltransferase" evidence="5">
    <location>
        <begin position="25"/>
        <end position="294"/>
    </location>
</feature>
<organism evidence="6 7">
    <name type="scientific">Flexivirga caeni</name>
    <dbReference type="NCBI Taxonomy" id="2294115"/>
    <lineage>
        <taxon>Bacteria</taxon>
        <taxon>Bacillati</taxon>
        <taxon>Actinomycetota</taxon>
        <taxon>Actinomycetes</taxon>
        <taxon>Micrococcales</taxon>
        <taxon>Dermacoccaceae</taxon>
        <taxon>Flexivirga</taxon>
    </lineage>
</organism>
<keyword evidence="6" id="KW-0808">Transferase</keyword>
<dbReference type="SUPFAM" id="SSF50891">
    <property type="entry name" value="Cyclophilin-like"/>
    <property type="match status" value="1"/>
</dbReference>
<evidence type="ECO:0000256" key="1">
    <source>
        <dbReference type="ARBA" id="ARBA00022741"/>
    </source>
</evidence>
<comment type="caution">
    <text evidence="6">The sequence shown here is derived from an EMBL/GenBank/DDBJ whole genome shotgun (WGS) entry which is preliminary data.</text>
</comment>
<evidence type="ECO:0000256" key="2">
    <source>
        <dbReference type="ARBA" id="ARBA00022801"/>
    </source>
</evidence>
<dbReference type="GO" id="GO:0005524">
    <property type="term" value="F:ATP binding"/>
    <property type="evidence" value="ECO:0007669"/>
    <property type="project" value="UniProtKB-KW"/>
</dbReference>
<keyword evidence="2" id="KW-0378">Hydrolase</keyword>
<evidence type="ECO:0000313" key="7">
    <source>
        <dbReference type="Proteomes" id="UP000271678"/>
    </source>
</evidence>
<dbReference type="InterPro" id="IPR052708">
    <property type="entry name" value="PxpC"/>
</dbReference>
<dbReference type="Pfam" id="PF02626">
    <property type="entry name" value="CT_A_B"/>
    <property type="match status" value="1"/>
</dbReference>
<proteinExistence type="predicted"/>
<gene>
    <name evidence="6" type="ORF">EFY87_10265</name>
</gene>